<name>A0A061IEB9_CRIGR</name>
<gene>
    <name evidence="3" type="ORF">H671_3g8850</name>
</gene>
<keyword evidence="3" id="KW-0401">Integrin</keyword>
<dbReference type="EC" id="3.4.24.-" evidence="3"/>
<evidence type="ECO:0000256" key="1">
    <source>
        <dbReference type="ARBA" id="ARBA00023157"/>
    </source>
</evidence>
<dbReference type="Pfam" id="PF01562">
    <property type="entry name" value="Pep_M12B_propep"/>
    <property type="match status" value="1"/>
</dbReference>
<reference evidence="4" key="1">
    <citation type="journal article" date="2013" name="Nat. Biotechnol.">
        <title>Chinese hamster genome sequenced from sorted chromosomes.</title>
        <authorList>
            <person name="Brinkrolf K."/>
            <person name="Rupp O."/>
            <person name="Laux H."/>
            <person name="Kollin F."/>
            <person name="Ernst W."/>
            <person name="Linke B."/>
            <person name="Kofler R."/>
            <person name="Romand S."/>
            <person name="Hesse F."/>
            <person name="Budach W.E."/>
            <person name="Galosy S."/>
            <person name="Muller D."/>
            <person name="Noll T."/>
            <person name="Wienberg J."/>
            <person name="Jostock T."/>
            <person name="Leonard M."/>
            <person name="Grillari J."/>
            <person name="Tauch A."/>
            <person name="Goesmann A."/>
            <person name="Helk B."/>
            <person name="Mott J.E."/>
            <person name="Puhler A."/>
            <person name="Borth N."/>
        </authorList>
    </citation>
    <scope>NUCLEOTIDE SEQUENCE [LARGE SCALE GENOMIC DNA]</scope>
    <source>
        <strain evidence="4">17A/GY</strain>
    </source>
</reference>
<proteinExistence type="predicted"/>
<protein>
    <submittedName>
        <fullName evidence="3">A disintegrin and metalloproteinase with thrombospondin motif 15</fullName>
        <ecNumber evidence="3">3.4.24.-</ecNumber>
    </submittedName>
</protein>
<accession>A0A061IEB9</accession>
<keyword evidence="1" id="KW-1015">Disulfide bond</keyword>
<evidence type="ECO:0000259" key="2">
    <source>
        <dbReference type="Pfam" id="PF01562"/>
    </source>
</evidence>
<dbReference type="EMBL" id="KE671231">
    <property type="protein sequence ID" value="ERE80443.1"/>
    <property type="molecule type" value="Genomic_DNA"/>
</dbReference>
<sequence>MFPLPAAVGDAAADVEVVLPRRLRPDDVHLQLLPGVAGLRRWRRPRASPGVPREGTGERALLLHLPAFGRDLYLQLRRDLRFLSPGFEVEEAGAAGSSEHPAELCFYSGRVLGHPGSLVSLSACGASGGLLLPLAQVYTQA</sequence>
<dbReference type="GO" id="GO:0007229">
    <property type="term" value="P:integrin-mediated signaling pathway"/>
    <property type="evidence" value="ECO:0007669"/>
    <property type="project" value="UniProtKB-KW"/>
</dbReference>
<evidence type="ECO:0000313" key="3">
    <source>
        <dbReference type="EMBL" id="ERE80443.1"/>
    </source>
</evidence>
<dbReference type="Proteomes" id="UP000030759">
    <property type="component" value="Unassembled WGS sequence"/>
</dbReference>
<keyword evidence="3" id="KW-0378">Hydrolase</keyword>
<dbReference type="InterPro" id="IPR002870">
    <property type="entry name" value="Peptidase_M12B_N"/>
</dbReference>
<organism evidence="3 4">
    <name type="scientific">Cricetulus griseus</name>
    <name type="common">Chinese hamster</name>
    <name type="synonym">Cricetulus barabensis griseus</name>
    <dbReference type="NCBI Taxonomy" id="10029"/>
    <lineage>
        <taxon>Eukaryota</taxon>
        <taxon>Metazoa</taxon>
        <taxon>Chordata</taxon>
        <taxon>Craniata</taxon>
        <taxon>Vertebrata</taxon>
        <taxon>Euteleostomi</taxon>
        <taxon>Mammalia</taxon>
        <taxon>Eutheria</taxon>
        <taxon>Euarchontoglires</taxon>
        <taxon>Glires</taxon>
        <taxon>Rodentia</taxon>
        <taxon>Myomorpha</taxon>
        <taxon>Muroidea</taxon>
        <taxon>Cricetidae</taxon>
        <taxon>Cricetinae</taxon>
        <taxon>Cricetulus</taxon>
    </lineage>
</organism>
<dbReference type="AlphaFoldDB" id="A0A061IEB9"/>
<feature type="domain" description="Peptidase M12B propeptide" evidence="2">
    <location>
        <begin position="16"/>
        <end position="111"/>
    </location>
</feature>
<evidence type="ECO:0000313" key="4">
    <source>
        <dbReference type="Proteomes" id="UP000030759"/>
    </source>
</evidence>
<dbReference type="GO" id="GO:0016787">
    <property type="term" value="F:hydrolase activity"/>
    <property type="evidence" value="ECO:0007669"/>
    <property type="project" value="UniProtKB-KW"/>
</dbReference>